<sequence>MISSTTNEKIVTDFQKKVDSINNQKQLTFIEKKELALKESETLKRPSYHL</sequence>
<organism evidence="1">
    <name type="scientific">uncultured marine thaumarchaeote KM3_05_H05</name>
    <dbReference type="NCBI Taxonomy" id="1455972"/>
    <lineage>
        <taxon>Archaea</taxon>
        <taxon>Nitrososphaerota</taxon>
        <taxon>environmental samples</taxon>
    </lineage>
</organism>
<dbReference type="EMBL" id="KF900536">
    <property type="protein sequence ID" value="AIE98480.1"/>
    <property type="molecule type" value="Genomic_DNA"/>
</dbReference>
<protein>
    <submittedName>
        <fullName evidence="1">Uncharacterized protein</fullName>
    </submittedName>
</protein>
<evidence type="ECO:0000313" key="1">
    <source>
        <dbReference type="EMBL" id="AIE98480.1"/>
    </source>
</evidence>
<proteinExistence type="predicted"/>
<reference evidence="1" key="1">
    <citation type="journal article" date="2014" name="Genome Biol. Evol.">
        <title>Pangenome evidence for extensive interdomain horizontal transfer affecting lineage core and shell genes in uncultured planktonic thaumarchaeota and euryarchaeota.</title>
        <authorList>
            <person name="Deschamps P."/>
            <person name="Zivanovic Y."/>
            <person name="Moreira D."/>
            <person name="Rodriguez-Valera F."/>
            <person name="Lopez-Garcia P."/>
        </authorList>
    </citation>
    <scope>NUCLEOTIDE SEQUENCE</scope>
</reference>
<dbReference type="AlphaFoldDB" id="A0A075G355"/>
<name>A0A075G355_9ARCH</name>
<accession>A0A075G355</accession>